<evidence type="ECO:0000256" key="5">
    <source>
        <dbReference type="ARBA" id="ARBA00022692"/>
    </source>
</evidence>
<feature type="transmembrane region" description="Helical" evidence="10">
    <location>
        <begin position="215"/>
        <end position="235"/>
    </location>
</feature>
<dbReference type="InterPro" id="IPR002010">
    <property type="entry name" value="T3SS_IM_R"/>
</dbReference>
<evidence type="ECO:0000256" key="10">
    <source>
        <dbReference type="RuleBase" id="RU362071"/>
    </source>
</evidence>
<evidence type="ECO:0000313" key="12">
    <source>
        <dbReference type="Proteomes" id="UP000467214"/>
    </source>
</evidence>
<dbReference type="Proteomes" id="UP000467214">
    <property type="component" value="Unassembled WGS sequence"/>
</dbReference>
<organism evidence="11 12">
    <name type="scientific">Craterilacuibacter sinensis</name>
    <dbReference type="NCBI Taxonomy" id="2686017"/>
    <lineage>
        <taxon>Bacteria</taxon>
        <taxon>Pseudomonadati</taxon>
        <taxon>Pseudomonadota</taxon>
        <taxon>Betaproteobacteria</taxon>
        <taxon>Neisseriales</taxon>
        <taxon>Neisseriaceae</taxon>
        <taxon>Craterilacuibacter</taxon>
    </lineage>
</organism>
<dbReference type="NCBIfam" id="TIGR01400">
    <property type="entry name" value="fliR"/>
    <property type="match status" value="1"/>
</dbReference>
<keyword evidence="11" id="KW-0969">Cilium</keyword>
<name>A0A845BTB8_9NEIS</name>
<sequence>MEGLFPKLLQWLPMLWWPFCRFIATLSVAPFVGETATPMRARVAIALVLAMISAPAMRDMAPIDPFSLAGIAAALGEVIIGLLFGLSLQLVMVVLSLLGFLLSSQMALSMATLNDPGNGSSSDVLSTLLYLFGALLFFTMDAHLVLVEVIYRSFALWPAGGGIPPQAMLQVVLGVGWAMSAALLLALPAIFATFVVQMGFGLINRVAPALNLFSLGFPLVTLFGLMTLTLVATLLPGHYVRLCQQIFGLWERMLTGGALG</sequence>
<dbReference type="PRINTS" id="PR00953">
    <property type="entry name" value="TYPE3IMRPROT"/>
</dbReference>
<keyword evidence="8 10" id="KW-0975">Bacterial flagellum</keyword>
<feature type="transmembrane region" description="Helical" evidence="10">
    <location>
        <begin position="128"/>
        <end position="151"/>
    </location>
</feature>
<dbReference type="RefSeq" id="WP_160794513.1">
    <property type="nucleotide sequence ID" value="NZ_WSSB01000001.1"/>
</dbReference>
<keyword evidence="11" id="KW-0282">Flagellum</keyword>
<keyword evidence="11" id="KW-0966">Cell projection</keyword>
<dbReference type="GO" id="GO:0005886">
    <property type="term" value="C:plasma membrane"/>
    <property type="evidence" value="ECO:0007669"/>
    <property type="project" value="UniProtKB-SubCell"/>
</dbReference>
<accession>A0A845BTB8</accession>
<gene>
    <name evidence="11" type="primary">fliR</name>
    <name evidence="11" type="ORF">GQF02_02285</name>
</gene>
<keyword evidence="6 10" id="KW-1133">Transmembrane helix</keyword>
<feature type="transmembrane region" description="Helical" evidence="10">
    <location>
        <begin position="63"/>
        <end position="83"/>
    </location>
</feature>
<protein>
    <recommendedName>
        <fullName evidence="3 9">Flagellar biosynthetic protein FliR</fullName>
    </recommendedName>
</protein>
<dbReference type="PANTHER" id="PTHR30065">
    <property type="entry name" value="FLAGELLAR BIOSYNTHETIC PROTEIN FLIR"/>
    <property type="match status" value="1"/>
</dbReference>
<evidence type="ECO:0000256" key="2">
    <source>
        <dbReference type="ARBA" id="ARBA00009772"/>
    </source>
</evidence>
<feature type="transmembrane region" description="Helical" evidence="10">
    <location>
        <begin position="15"/>
        <end position="32"/>
    </location>
</feature>
<evidence type="ECO:0000256" key="9">
    <source>
        <dbReference type="NCBIfam" id="TIGR01400"/>
    </source>
</evidence>
<dbReference type="AlphaFoldDB" id="A0A845BTB8"/>
<evidence type="ECO:0000256" key="6">
    <source>
        <dbReference type="ARBA" id="ARBA00022989"/>
    </source>
</evidence>
<dbReference type="EMBL" id="WSSB01000001">
    <property type="protein sequence ID" value="MXR35803.1"/>
    <property type="molecule type" value="Genomic_DNA"/>
</dbReference>
<proteinExistence type="inferred from homology"/>
<evidence type="ECO:0000256" key="8">
    <source>
        <dbReference type="ARBA" id="ARBA00023143"/>
    </source>
</evidence>
<evidence type="ECO:0000256" key="7">
    <source>
        <dbReference type="ARBA" id="ARBA00023136"/>
    </source>
</evidence>
<comment type="subcellular location">
    <subcellularLocation>
        <location evidence="10">Cell membrane</location>
        <topology evidence="10">Multi-pass membrane protein</topology>
    </subcellularLocation>
    <subcellularLocation>
        <location evidence="10">Bacterial flagellum basal body</location>
    </subcellularLocation>
</comment>
<comment type="similarity">
    <text evidence="2 10">Belongs to the FliR/MopE/SpaR family.</text>
</comment>
<keyword evidence="4 10" id="KW-1003">Cell membrane</keyword>
<comment type="function">
    <text evidence="1 10">Role in flagellar biosynthesis.</text>
</comment>
<keyword evidence="12" id="KW-1185">Reference proteome</keyword>
<dbReference type="GO" id="GO:0006605">
    <property type="term" value="P:protein targeting"/>
    <property type="evidence" value="ECO:0007669"/>
    <property type="project" value="UniProtKB-UniRule"/>
</dbReference>
<comment type="caution">
    <text evidence="11">The sequence shown here is derived from an EMBL/GenBank/DDBJ whole genome shotgun (WGS) entry which is preliminary data.</text>
</comment>
<evidence type="ECO:0000256" key="4">
    <source>
        <dbReference type="ARBA" id="ARBA00022475"/>
    </source>
</evidence>
<reference evidence="11 12" key="1">
    <citation type="submission" date="2019-12" db="EMBL/GenBank/DDBJ databases">
        <title>Neisseriaceae gen. nov. sp. Genome sequencing and assembly.</title>
        <authorList>
            <person name="Liu Z."/>
            <person name="Li A."/>
        </authorList>
    </citation>
    <scope>NUCLEOTIDE SEQUENCE [LARGE SCALE GENOMIC DNA]</scope>
    <source>
        <strain evidence="11 12">B2N2-7</strain>
    </source>
</reference>
<dbReference type="GO" id="GO:0044780">
    <property type="term" value="P:bacterial-type flagellum assembly"/>
    <property type="evidence" value="ECO:0007669"/>
    <property type="project" value="UniProtKB-UniRule"/>
</dbReference>
<dbReference type="InterPro" id="IPR006303">
    <property type="entry name" value="FliR"/>
</dbReference>
<feature type="transmembrane region" description="Helical" evidence="10">
    <location>
        <begin position="90"/>
        <end position="108"/>
    </location>
</feature>
<dbReference type="PANTHER" id="PTHR30065:SF8">
    <property type="entry name" value="FLAGELLAR BIOSYNTHETIC PROTEIN FLIR"/>
    <property type="match status" value="1"/>
</dbReference>
<keyword evidence="5 10" id="KW-0812">Transmembrane</keyword>
<feature type="transmembrane region" description="Helical" evidence="10">
    <location>
        <begin position="39"/>
        <end position="57"/>
    </location>
</feature>
<evidence type="ECO:0000256" key="1">
    <source>
        <dbReference type="ARBA" id="ARBA00002578"/>
    </source>
</evidence>
<keyword evidence="7 10" id="KW-0472">Membrane</keyword>
<dbReference type="GO" id="GO:0009425">
    <property type="term" value="C:bacterial-type flagellum basal body"/>
    <property type="evidence" value="ECO:0007669"/>
    <property type="project" value="UniProtKB-SubCell"/>
</dbReference>
<dbReference type="Pfam" id="PF01311">
    <property type="entry name" value="Bac_export_1"/>
    <property type="match status" value="1"/>
</dbReference>
<evidence type="ECO:0000313" key="11">
    <source>
        <dbReference type="EMBL" id="MXR35803.1"/>
    </source>
</evidence>
<evidence type="ECO:0000256" key="3">
    <source>
        <dbReference type="ARBA" id="ARBA00021717"/>
    </source>
</evidence>
<feature type="transmembrane region" description="Helical" evidence="10">
    <location>
        <begin position="171"/>
        <end position="195"/>
    </location>
</feature>